<evidence type="ECO:0000313" key="3">
    <source>
        <dbReference type="EMBL" id="PVH27980.1"/>
    </source>
</evidence>
<feature type="compositionally biased region" description="Low complexity" evidence="1">
    <location>
        <begin position="482"/>
        <end position="500"/>
    </location>
</feature>
<keyword evidence="4" id="KW-1185">Reference proteome</keyword>
<name>A0A2T8HRD4_9RHOB</name>
<dbReference type="Proteomes" id="UP000245911">
    <property type="component" value="Unassembled WGS sequence"/>
</dbReference>
<feature type="domain" description="LysM" evidence="2">
    <location>
        <begin position="511"/>
        <end position="560"/>
    </location>
</feature>
<dbReference type="AlphaFoldDB" id="A0A2T8HRD4"/>
<reference evidence="3 4" key="1">
    <citation type="submission" date="2018-04" db="EMBL/GenBank/DDBJ databases">
        <title>Pararhodobacter oceanense sp. nov., isolated from marine intertidal sediment.</title>
        <authorList>
            <person name="Wang X.-L."/>
            <person name="Du Z.-J."/>
        </authorList>
    </citation>
    <scope>NUCLEOTIDE SEQUENCE [LARGE SCALE GENOMIC DNA]</scope>
    <source>
        <strain evidence="3 4">AM505</strain>
    </source>
</reference>
<sequence length="563" mass="56462">MVRVARDGGALVAGEAAPGAAIILRVDGAMVAETAADGSGQFVALFGLGASEAAQVMTLEMQDAGGVVIASEDSVILTPRPSTVALAEVEAETAPETQPEATPSVDETPSALAALAPETTTPPPAPAAPAEVLAESTAVSSAADVMASSEMPVAVETASVPNAGESLAESTIAAGEQPETAAVPRVDISPAQPVESAAPEALALGQTLDARLQAETAATLDGEAVVALAEPVDAGGAASSEAPQDTTPPTGAQIASDTATALADAAPAENETTSTEATTGIAAGDSARLPDDLPTAFLLRGSGEVEVLDRAPQVQDNVVIDSISYSSLGEVQIAGRAAQSRPDSTLRIYLNNQPIAVARAEHGDWASDLPHVDPGVYTLRVDQVDETGQVVSRFETPFQREAPELVAAAQAAAGATAGEGASETPITATPVAPEISAADVSAPEAATPADTSTETAADAAASSADALATVEPAASPEPPARAPANDSASAPALASNASAPTPAPAPAPPVSLITVQPGHTLWHISRERYGAGERYVVIYRANRSQIRDPDLIYPGQIFSLPDE</sequence>
<feature type="compositionally biased region" description="Low complexity" evidence="1">
    <location>
        <begin position="441"/>
        <end position="466"/>
    </location>
</feature>
<protein>
    <recommendedName>
        <fullName evidence="2">LysM domain-containing protein</fullName>
    </recommendedName>
</protein>
<comment type="caution">
    <text evidence="3">The sequence shown here is derived from an EMBL/GenBank/DDBJ whole genome shotgun (WGS) entry which is preliminary data.</text>
</comment>
<dbReference type="Pfam" id="PF01476">
    <property type="entry name" value="LysM"/>
    <property type="match status" value="1"/>
</dbReference>
<dbReference type="InterPro" id="IPR036779">
    <property type="entry name" value="LysM_dom_sf"/>
</dbReference>
<evidence type="ECO:0000259" key="2">
    <source>
        <dbReference type="PROSITE" id="PS51782"/>
    </source>
</evidence>
<gene>
    <name evidence="3" type="ORF">DDE20_14550</name>
</gene>
<accession>A0A2T8HRD4</accession>
<dbReference type="PANTHER" id="PTHR34700">
    <property type="entry name" value="POTASSIUM BINDING PROTEIN KBP"/>
    <property type="match status" value="1"/>
</dbReference>
<dbReference type="PROSITE" id="PS51782">
    <property type="entry name" value="LYSM"/>
    <property type="match status" value="1"/>
</dbReference>
<feature type="region of interest" description="Disordered" evidence="1">
    <location>
        <begin position="439"/>
        <end position="511"/>
    </location>
</feature>
<feature type="compositionally biased region" description="Low complexity" evidence="1">
    <location>
        <begin position="263"/>
        <end position="283"/>
    </location>
</feature>
<evidence type="ECO:0000256" key="1">
    <source>
        <dbReference type="SAM" id="MobiDB-lite"/>
    </source>
</evidence>
<proteinExistence type="predicted"/>
<dbReference type="SMART" id="SM00257">
    <property type="entry name" value="LysM"/>
    <property type="match status" value="1"/>
</dbReference>
<evidence type="ECO:0000313" key="4">
    <source>
        <dbReference type="Proteomes" id="UP000245911"/>
    </source>
</evidence>
<dbReference type="Gene3D" id="3.10.350.10">
    <property type="entry name" value="LysM domain"/>
    <property type="match status" value="1"/>
</dbReference>
<dbReference type="InterPro" id="IPR018392">
    <property type="entry name" value="LysM"/>
</dbReference>
<dbReference type="CDD" id="cd00118">
    <property type="entry name" value="LysM"/>
    <property type="match status" value="1"/>
</dbReference>
<feature type="region of interest" description="Disordered" evidence="1">
    <location>
        <begin position="263"/>
        <end position="287"/>
    </location>
</feature>
<dbReference type="PANTHER" id="PTHR34700:SF4">
    <property type="entry name" value="PHAGE-LIKE ELEMENT PBSX PROTEIN XKDP"/>
    <property type="match status" value="1"/>
</dbReference>
<dbReference type="EMBL" id="QDKM01000007">
    <property type="protein sequence ID" value="PVH27980.1"/>
    <property type="molecule type" value="Genomic_DNA"/>
</dbReference>
<organism evidence="3 4">
    <name type="scientific">Pararhodobacter oceanensis</name>
    <dbReference type="NCBI Taxonomy" id="2172121"/>
    <lineage>
        <taxon>Bacteria</taxon>
        <taxon>Pseudomonadati</taxon>
        <taxon>Pseudomonadota</taxon>
        <taxon>Alphaproteobacteria</taxon>
        <taxon>Rhodobacterales</taxon>
        <taxon>Paracoccaceae</taxon>
        <taxon>Pararhodobacter</taxon>
    </lineage>
</organism>
<dbReference type="InterPro" id="IPR052196">
    <property type="entry name" value="Bact_Kbp"/>
</dbReference>